<dbReference type="InterPro" id="IPR010724">
    <property type="entry name" value="RepA_N"/>
</dbReference>
<feature type="non-terminal residue" evidence="2">
    <location>
        <position position="197"/>
    </location>
</feature>
<dbReference type="Pfam" id="PF06970">
    <property type="entry name" value="RepA_N"/>
    <property type="match status" value="1"/>
</dbReference>
<dbReference type="AlphaFoldDB" id="A0A1I7JD04"/>
<dbReference type="Proteomes" id="UP000183629">
    <property type="component" value="Unassembled WGS sequence"/>
</dbReference>
<proteinExistence type="predicted"/>
<dbReference type="RefSeq" id="WP_141768468.1">
    <property type="nucleotide sequence ID" value="NZ_FPBN01000011.1"/>
</dbReference>
<organism evidence="2 3">
    <name type="scientific">Streptococcus gallolyticus</name>
    <dbReference type="NCBI Taxonomy" id="315405"/>
    <lineage>
        <taxon>Bacteria</taxon>
        <taxon>Bacillati</taxon>
        <taxon>Bacillota</taxon>
        <taxon>Bacilli</taxon>
        <taxon>Lactobacillales</taxon>
        <taxon>Streptococcaceae</taxon>
        <taxon>Streptococcus</taxon>
    </lineage>
</organism>
<name>A0A1I7JD04_9STRE</name>
<protein>
    <submittedName>
        <fullName evidence="2">Replication initiator protein A (RepA) N-terminus</fullName>
    </submittedName>
</protein>
<sequence length="197" mass="23085">MHIDEVKNNAFYQFPQWLLKDEPYKDLGDKAKLMYMLLFDRRTLSIKNKWYDDDGKIYMYFTIEQFMQELNCSNKAVVKAKKELVEIGLLEEVRQGVNKPNRLYINGSVESTRQEVNKVHAGSVESTRQEVNKVHEINTNIINTNISNNNYINRGLGNSLKRLDWLDDIQMQKIMEYVGLDNMDIEVVLNAIERCAN</sequence>
<feature type="domain" description="Replication initiator A N-terminal" evidence="1">
    <location>
        <begin position="10"/>
        <end position="84"/>
    </location>
</feature>
<reference evidence="3" key="1">
    <citation type="submission" date="2016-10" db="EMBL/GenBank/DDBJ databases">
        <authorList>
            <person name="Varghese N."/>
            <person name="Submissions S."/>
        </authorList>
    </citation>
    <scope>NUCLEOTIDE SEQUENCE [LARGE SCALE GENOMIC DNA]</scope>
    <source>
        <strain evidence="3">LMG 15572</strain>
    </source>
</reference>
<evidence type="ECO:0000313" key="3">
    <source>
        <dbReference type="Proteomes" id="UP000183629"/>
    </source>
</evidence>
<accession>A0A1I7JD04</accession>
<dbReference type="EMBL" id="FPBN01000011">
    <property type="protein sequence ID" value="SFU83062.1"/>
    <property type="molecule type" value="Genomic_DNA"/>
</dbReference>
<keyword evidence="3" id="KW-1185">Reference proteome</keyword>
<gene>
    <name evidence="2" type="ORF">SAMN05660328_1111</name>
</gene>
<evidence type="ECO:0000313" key="2">
    <source>
        <dbReference type="EMBL" id="SFU83062.1"/>
    </source>
</evidence>
<evidence type="ECO:0000259" key="1">
    <source>
        <dbReference type="Pfam" id="PF06970"/>
    </source>
</evidence>